<dbReference type="InterPro" id="IPR039164">
    <property type="entry name" value="UBR1-like"/>
</dbReference>
<feature type="compositionally biased region" description="Basic and acidic residues" evidence="2">
    <location>
        <begin position="152"/>
        <end position="166"/>
    </location>
</feature>
<comment type="function">
    <text evidence="1">Ubiquitin ligase protein which is a component of the N-end rule pathway. Recognizes and binds to proteins bearing specific N-terminal residues that are destabilizing according to the N-end rule, leading to their ubiquitination and subsequent degradation.</text>
</comment>
<dbReference type="GO" id="GO:0061630">
    <property type="term" value="F:ubiquitin protein ligase activity"/>
    <property type="evidence" value="ECO:0007669"/>
    <property type="project" value="UniProtKB-UniRule"/>
</dbReference>
<dbReference type="GO" id="GO:0000151">
    <property type="term" value="C:ubiquitin ligase complex"/>
    <property type="evidence" value="ECO:0007669"/>
    <property type="project" value="TreeGrafter"/>
</dbReference>
<keyword evidence="1" id="KW-0808">Transferase</keyword>
<dbReference type="EC" id="2.3.2.27" evidence="1"/>
<dbReference type="GO" id="GO:0005737">
    <property type="term" value="C:cytoplasm"/>
    <property type="evidence" value="ECO:0007669"/>
    <property type="project" value="TreeGrafter"/>
</dbReference>
<keyword evidence="1" id="KW-0862">Zinc</keyword>
<dbReference type="PANTHER" id="PTHR21497:SF24">
    <property type="entry name" value="E3 UBIQUITIN-PROTEIN LIGASE UBR1"/>
    <property type="match status" value="1"/>
</dbReference>
<feature type="region of interest" description="Disordered" evidence="2">
    <location>
        <begin position="149"/>
        <end position="169"/>
    </location>
</feature>
<feature type="region of interest" description="Disordered" evidence="2">
    <location>
        <begin position="194"/>
        <end position="235"/>
    </location>
</feature>
<evidence type="ECO:0000256" key="2">
    <source>
        <dbReference type="SAM" id="MobiDB-lite"/>
    </source>
</evidence>
<evidence type="ECO:0000256" key="1">
    <source>
        <dbReference type="RuleBase" id="RU366018"/>
    </source>
</evidence>
<keyword evidence="1" id="KW-0863">Zinc-finger</keyword>
<keyword evidence="1" id="KW-0479">Metal-binding</keyword>
<evidence type="ECO:0000313" key="3">
    <source>
        <dbReference type="EMBL" id="ADY41939.1"/>
    </source>
</evidence>
<feature type="compositionally biased region" description="Basic and acidic residues" evidence="2">
    <location>
        <begin position="208"/>
        <end position="221"/>
    </location>
</feature>
<name>F1KVN5_ASCSU</name>
<sequence>MLSSIIIQKTDISQAEQYQQKERANGDKSLVACPPPRLPSFEPFFRPITSLLRSSVLLTLIRTIIERTAKRSRYSSDALFHRALFLIGMGLVEQADNNKFDFIRAADESAIFELLEKLNGKPEVRANADLLAWTVQRYRELKAAASGLSTASDKKGDDSKDADRQAKRAAIAARMRKQAMEQLRFKLTRFSFHHMQKRSSEEDEPNAEEVHYSEQRPVRSTKERRRGKCHVEGGR</sequence>
<dbReference type="GO" id="GO:0071596">
    <property type="term" value="P:ubiquitin-dependent protein catabolic process via the N-end rule pathway"/>
    <property type="evidence" value="ECO:0007669"/>
    <property type="project" value="UniProtKB-UniRule"/>
</dbReference>
<protein>
    <recommendedName>
        <fullName evidence="1">E3 ubiquitin-protein ligase</fullName>
        <ecNumber evidence="1">2.3.2.27</ecNumber>
    </recommendedName>
</protein>
<accession>F1KVN5</accession>
<dbReference type="GO" id="GO:0016567">
    <property type="term" value="P:protein ubiquitination"/>
    <property type="evidence" value="ECO:0007669"/>
    <property type="project" value="UniProtKB-UniRule"/>
</dbReference>
<comment type="similarity">
    <text evidence="1">Belongs to the E3 ubiquitin-protein ligase UBR1-like family.</text>
</comment>
<keyword evidence="1" id="KW-0833">Ubl conjugation pathway</keyword>
<dbReference type="AlphaFoldDB" id="F1KVN5"/>
<dbReference type="PANTHER" id="PTHR21497">
    <property type="entry name" value="UBIQUITIN LIGASE E3 ALPHA-RELATED"/>
    <property type="match status" value="1"/>
</dbReference>
<organism evidence="3">
    <name type="scientific">Ascaris suum</name>
    <name type="common">Pig roundworm</name>
    <name type="synonym">Ascaris lumbricoides</name>
    <dbReference type="NCBI Taxonomy" id="6253"/>
    <lineage>
        <taxon>Eukaryota</taxon>
        <taxon>Metazoa</taxon>
        <taxon>Ecdysozoa</taxon>
        <taxon>Nematoda</taxon>
        <taxon>Chromadorea</taxon>
        <taxon>Rhabditida</taxon>
        <taxon>Spirurina</taxon>
        <taxon>Ascaridomorpha</taxon>
        <taxon>Ascaridoidea</taxon>
        <taxon>Ascarididae</taxon>
        <taxon>Ascaris</taxon>
    </lineage>
</organism>
<proteinExistence type="evidence at transcript level"/>
<comment type="catalytic activity">
    <reaction evidence="1">
        <text>S-ubiquitinyl-[E2 ubiquitin-conjugating enzyme]-L-cysteine + [acceptor protein]-L-lysine = [E2 ubiquitin-conjugating enzyme]-L-cysteine + N(6)-ubiquitinyl-[acceptor protein]-L-lysine.</text>
        <dbReference type="EC" id="2.3.2.27"/>
    </reaction>
</comment>
<reference evidence="3" key="1">
    <citation type="journal article" date="2011" name="Genome Res.">
        <title>Deep small RNA sequencing from the nematode Ascaris reveals conservation, functional diversification, and novel developmental profiles.</title>
        <authorList>
            <person name="Wang J."/>
            <person name="Czech B."/>
            <person name="Crunk A."/>
            <person name="Wallace A."/>
            <person name="Mitreva M."/>
            <person name="Hannon G.J."/>
            <person name="Davis R.E."/>
        </authorList>
    </citation>
    <scope>NUCLEOTIDE SEQUENCE</scope>
</reference>
<dbReference type="EMBL" id="JI166641">
    <property type="protein sequence ID" value="ADY41939.1"/>
    <property type="molecule type" value="mRNA"/>
</dbReference>
<comment type="pathway">
    <text evidence="1">Protein modification; protein ubiquitination.</text>
</comment>
<dbReference type="UniPathway" id="UPA00143"/>
<dbReference type="GO" id="GO:0008270">
    <property type="term" value="F:zinc ion binding"/>
    <property type="evidence" value="ECO:0007669"/>
    <property type="project" value="UniProtKB-UniRule"/>
</dbReference>